<gene>
    <name evidence="3" type="ORF">DASC09_028130</name>
</gene>
<evidence type="ECO:0000256" key="1">
    <source>
        <dbReference type="SAM" id="Phobius"/>
    </source>
</evidence>
<keyword evidence="1" id="KW-0812">Transmembrane</keyword>
<keyword evidence="1" id="KW-0472">Membrane</keyword>
<dbReference type="EMBL" id="BTFZ01000006">
    <property type="protein sequence ID" value="GMM35488.1"/>
    <property type="molecule type" value="Genomic_DNA"/>
</dbReference>
<evidence type="ECO:0000313" key="4">
    <source>
        <dbReference type="Proteomes" id="UP001360560"/>
    </source>
</evidence>
<dbReference type="GeneID" id="90073467"/>
<keyword evidence="4" id="KW-1185">Reference proteome</keyword>
<feature type="transmembrane region" description="Helical" evidence="1">
    <location>
        <begin position="31"/>
        <end position="49"/>
    </location>
</feature>
<feature type="domain" description="Peptide N-acetyl-beta-D-glucosaminyl asparaginase amidase A N-terminal" evidence="2">
    <location>
        <begin position="131"/>
        <end position="500"/>
    </location>
</feature>
<keyword evidence="1" id="KW-1133">Transmembrane helix</keyword>
<accession>A0AAV5QMV1</accession>
<dbReference type="InterPro" id="IPR021102">
    <property type="entry name" value="PNGase_A"/>
</dbReference>
<proteinExistence type="predicted"/>
<evidence type="ECO:0000259" key="2">
    <source>
        <dbReference type="Pfam" id="PF12222"/>
    </source>
</evidence>
<dbReference type="Pfam" id="PF12222">
    <property type="entry name" value="PNGaseA"/>
    <property type="match status" value="1"/>
</dbReference>
<organism evidence="3 4">
    <name type="scientific">Saccharomycopsis crataegensis</name>
    <dbReference type="NCBI Taxonomy" id="43959"/>
    <lineage>
        <taxon>Eukaryota</taxon>
        <taxon>Fungi</taxon>
        <taxon>Dikarya</taxon>
        <taxon>Ascomycota</taxon>
        <taxon>Saccharomycotina</taxon>
        <taxon>Saccharomycetes</taxon>
        <taxon>Saccharomycopsidaceae</taxon>
        <taxon>Saccharomycopsis</taxon>
    </lineage>
</organism>
<dbReference type="InterPro" id="IPR056948">
    <property type="entry name" value="PNGaseA_N"/>
</dbReference>
<evidence type="ECO:0000313" key="3">
    <source>
        <dbReference type="EMBL" id="GMM35488.1"/>
    </source>
</evidence>
<protein>
    <recommendedName>
        <fullName evidence="2">Peptide N-acetyl-beta-D-glucosaminyl asparaginase amidase A N-terminal domain-containing protein</fullName>
    </recommendedName>
</protein>
<dbReference type="RefSeq" id="XP_064852488.1">
    <property type="nucleotide sequence ID" value="XM_064996416.1"/>
</dbReference>
<comment type="caution">
    <text evidence="3">The sequence shown here is derived from an EMBL/GenBank/DDBJ whole genome shotgun (WGS) entry which is preliminary data.</text>
</comment>
<dbReference type="AlphaFoldDB" id="A0AAV5QMV1"/>
<dbReference type="Proteomes" id="UP001360560">
    <property type="component" value="Unassembled WGS sequence"/>
</dbReference>
<dbReference type="PANTHER" id="PTHR31104">
    <property type="entry name" value="PEPTIDE-N4-(N-ACETYL-BETA-GLUCOSAMINYL)ASPARAGINE AMIDASE A PROTEIN"/>
    <property type="match status" value="1"/>
</dbReference>
<reference evidence="3 4" key="1">
    <citation type="journal article" date="2023" name="Elife">
        <title>Identification of key yeast species and microbe-microbe interactions impacting larval growth of Drosophila in the wild.</title>
        <authorList>
            <person name="Mure A."/>
            <person name="Sugiura Y."/>
            <person name="Maeda R."/>
            <person name="Honda K."/>
            <person name="Sakurai N."/>
            <person name="Takahashi Y."/>
            <person name="Watada M."/>
            <person name="Katoh T."/>
            <person name="Gotoh A."/>
            <person name="Gotoh Y."/>
            <person name="Taniguchi I."/>
            <person name="Nakamura K."/>
            <person name="Hayashi T."/>
            <person name="Katayama T."/>
            <person name="Uemura T."/>
            <person name="Hattori Y."/>
        </authorList>
    </citation>
    <scope>NUCLEOTIDE SEQUENCE [LARGE SCALE GENOMIC DNA]</scope>
    <source>
        <strain evidence="3 4">SC-9</strain>
    </source>
</reference>
<name>A0AAV5QMV1_9ASCO</name>
<sequence length="678" mass="74356">MKTPKSSYHSLGSLECQRMSESAAPLKRRNVIRTVVLGILFLTTTALYYSSLFKFFTNSASTPQEFVHYKRDSQFDPPADPGFLRVPRLRHLVSHPKVSSISTANLTRMNAYTTSDDIKEVSQIALPAPTYGTPVTSQQLFEHEFANSYGYVLNAPYSPPSNSFNRVTLELHVTSSGVQYDRLSHLFLNDIPLWRPSTAEPSGSEIEWSVVKDVSDHLPLFEVQGTIKFELDNIIDTSTGINGVFNVTITAYYYDYQEQTNALLDEVKSDLFVFDGENVTDKLVVNNNYTKSSSSSSSSLANNFSFSIGTTAPSKIFSMVTPSSSTGSPLLLLPDSNFTYSVPQLSSNTTRAKLSLFISGNGNEEFWYSNMLTPSTQTWPSVGFLGAGPVRVIKVYLDNELISVRSPPPVIYTGGIAPSLWSPTVGIGAFDVEPVEVDLSILLPKLTASSTIKVEVIAGKQTAGATNEETTTLENWICSGSLMVWEDSNVKQITGQVNTISSQPASQQITVNTPDSTSLDQTVGYEATVDCDSTLQVELYTGESQTYEFKSSQQVKFYNVQTYRASGSNSTCRSEISMVDELTCDGTTNSYSKTYLTVVNMNDTTTDNGSSEVIAVVVDQGSDRTRQLAGKKQYQWSEYQNGTASFVLKSSGNYGSGKTDTMVSLVEYDSGLSYHDSN</sequence>